<dbReference type="PANTHER" id="PTHR21266:SF32">
    <property type="entry name" value="CHOLESTEROL 7-DESATURASE NVD"/>
    <property type="match status" value="1"/>
</dbReference>
<dbReference type="GO" id="GO:0016491">
    <property type="term" value="F:oxidoreductase activity"/>
    <property type="evidence" value="ECO:0007669"/>
    <property type="project" value="UniProtKB-KW"/>
</dbReference>
<evidence type="ECO:0000256" key="6">
    <source>
        <dbReference type="ARBA" id="ARBA00023002"/>
    </source>
</evidence>
<evidence type="ECO:0000256" key="11">
    <source>
        <dbReference type="SAM" id="Phobius"/>
    </source>
</evidence>
<keyword evidence="3" id="KW-0001">2Fe-2S</keyword>
<evidence type="ECO:0000256" key="2">
    <source>
        <dbReference type="ARBA" id="ARBA00022692"/>
    </source>
</evidence>
<dbReference type="GO" id="GO:0005737">
    <property type="term" value="C:cytoplasm"/>
    <property type="evidence" value="ECO:0007669"/>
    <property type="project" value="TreeGrafter"/>
</dbReference>
<evidence type="ECO:0000313" key="13">
    <source>
        <dbReference type="EMBL" id="GLC51287.1"/>
    </source>
</evidence>
<evidence type="ECO:0000256" key="9">
    <source>
        <dbReference type="ARBA" id="ARBA00023136"/>
    </source>
</evidence>
<dbReference type="SUPFAM" id="SSF50022">
    <property type="entry name" value="ISP domain"/>
    <property type="match status" value="1"/>
</dbReference>
<dbReference type="GO" id="GO:0046872">
    <property type="term" value="F:metal ion binding"/>
    <property type="evidence" value="ECO:0007669"/>
    <property type="project" value="UniProtKB-KW"/>
</dbReference>
<evidence type="ECO:0000256" key="7">
    <source>
        <dbReference type="ARBA" id="ARBA00023004"/>
    </source>
</evidence>
<gene>
    <name evidence="13" type="primary">PLEST004582</name>
    <name evidence="13" type="ORF">PLESTB_000486200</name>
</gene>
<evidence type="ECO:0000256" key="8">
    <source>
        <dbReference type="ARBA" id="ARBA00023014"/>
    </source>
</evidence>
<evidence type="ECO:0000313" key="14">
    <source>
        <dbReference type="Proteomes" id="UP001165080"/>
    </source>
</evidence>
<feature type="compositionally biased region" description="Low complexity" evidence="10">
    <location>
        <begin position="379"/>
        <end position="434"/>
    </location>
</feature>
<dbReference type="SUPFAM" id="SSF55961">
    <property type="entry name" value="Bet v1-like"/>
    <property type="match status" value="1"/>
</dbReference>
<dbReference type="AlphaFoldDB" id="A0A9W6BFM1"/>
<evidence type="ECO:0000256" key="3">
    <source>
        <dbReference type="ARBA" id="ARBA00022714"/>
    </source>
</evidence>
<feature type="region of interest" description="Disordered" evidence="10">
    <location>
        <begin position="357"/>
        <end position="457"/>
    </location>
</feature>
<evidence type="ECO:0000256" key="4">
    <source>
        <dbReference type="ARBA" id="ARBA00022723"/>
    </source>
</evidence>
<feature type="domain" description="Rieske" evidence="12">
    <location>
        <begin position="101"/>
        <end position="213"/>
    </location>
</feature>
<reference evidence="13 14" key="1">
    <citation type="journal article" date="2023" name="Commun. Biol.">
        <title>Reorganization of the ancestral sex-determining regions during the evolution of trioecy in Pleodorina starrii.</title>
        <authorList>
            <person name="Takahashi K."/>
            <person name="Suzuki S."/>
            <person name="Kawai-Toyooka H."/>
            <person name="Yamamoto K."/>
            <person name="Hamaji T."/>
            <person name="Ootsuki R."/>
            <person name="Yamaguchi H."/>
            <person name="Kawachi M."/>
            <person name="Higashiyama T."/>
            <person name="Nozaki H."/>
        </authorList>
    </citation>
    <scope>NUCLEOTIDE SEQUENCE [LARGE SCALE GENOMIC DNA]</scope>
    <source>
        <strain evidence="13 14">NIES-4479</strain>
    </source>
</reference>
<evidence type="ECO:0000256" key="10">
    <source>
        <dbReference type="SAM" id="MobiDB-lite"/>
    </source>
</evidence>
<accession>A0A9W6BFM1</accession>
<dbReference type="PROSITE" id="PS51296">
    <property type="entry name" value="RIESKE"/>
    <property type="match status" value="1"/>
</dbReference>
<name>A0A9W6BFM1_9CHLO</name>
<dbReference type="GO" id="GO:0016020">
    <property type="term" value="C:membrane"/>
    <property type="evidence" value="ECO:0007669"/>
    <property type="project" value="UniProtKB-SubCell"/>
</dbReference>
<evidence type="ECO:0000259" key="12">
    <source>
        <dbReference type="PROSITE" id="PS51296"/>
    </source>
</evidence>
<dbReference type="Proteomes" id="UP001165080">
    <property type="component" value="Unassembled WGS sequence"/>
</dbReference>
<proteinExistence type="predicted"/>
<dbReference type="OrthoDB" id="544240at2759"/>
<feature type="compositionally biased region" description="Basic and acidic residues" evidence="10">
    <location>
        <begin position="435"/>
        <end position="449"/>
    </location>
</feature>
<feature type="transmembrane region" description="Helical" evidence="11">
    <location>
        <begin position="620"/>
        <end position="638"/>
    </location>
</feature>
<keyword evidence="8" id="KW-0411">Iron-sulfur</keyword>
<keyword evidence="5 11" id="KW-1133">Transmembrane helix</keyword>
<sequence length="670" mass="70519">MAALSQRAAHLSSSLRSPCKAPKLPARKGVVARQLLLGAALHAAAVVDPAVAPPITASGPPLDAVSARPPSTGASAAATTVTAPDQQPAPPPAYIWARNWVPVCPVSSLDPSAPTPVVLLGQPLVVWRHSVRGWVVMRDVCPHRLAPLSEGRLEAGGTRLACSYHGWEFSEEGRCTRVPQLASDPRASATACASKRSCVTSFPTLELDGILFAWLDASEEGLQAARTAPKPELTDERAVSYFNWFMNEMPADYTFWLEQSMDPTHANFLHEGVGGFRSTNARPLDGKIADKVVDLLGGFTWQHGGYQASNAGMQASRQFQPPFLNRICYTQPNGSVALFWIMSVPVRPGVTRTYFKGGFGRAPTPPSPPSSSSPPPPQLQNQLQNQNQHKANGSEAEAAAAPAPAPVPSASAGASSSNSGQEPQRAAPDAAVAADRAEQGGRGSAEKAKAGGAAASASARRPFGGLMGWLRGRMPHWAFASQLIADQDLVMMCRQELLMRRGGLTARDYNLNSKADGGVAAVNVWLRRAGYPDSLWGGKPVVQSGPTYSGWPAQELSLEQMLSRQERHVRHCTICQRGLKQVTALCTALTVAAGLAAAAAVVLAVMAAISPAGVAAAGGWWALVGVTAAGAALAVAAIKGWSFREERFISGAAQWRRLGGFASQKGSKAN</sequence>
<feature type="transmembrane region" description="Helical" evidence="11">
    <location>
        <begin position="584"/>
        <end position="608"/>
    </location>
</feature>
<organism evidence="13 14">
    <name type="scientific">Pleodorina starrii</name>
    <dbReference type="NCBI Taxonomy" id="330485"/>
    <lineage>
        <taxon>Eukaryota</taxon>
        <taxon>Viridiplantae</taxon>
        <taxon>Chlorophyta</taxon>
        <taxon>core chlorophytes</taxon>
        <taxon>Chlorophyceae</taxon>
        <taxon>CS clade</taxon>
        <taxon>Chlamydomonadales</taxon>
        <taxon>Volvocaceae</taxon>
        <taxon>Pleodorina</taxon>
    </lineage>
</organism>
<dbReference type="GO" id="GO:0051537">
    <property type="term" value="F:2 iron, 2 sulfur cluster binding"/>
    <property type="evidence" value="ECO:0007669"/>
    <property type="project" value="UniProtKB-KW"/>
</dbReference>
<keyword evidence="2 11" id="KW-0812">Transmembrane</keyword>
<comment type="subcellular location">
    <subcellularLocation>
        <location evidence="1">Membrane</location>
    </subcellularLocation>
</comment>
<dbReference type="InterPro" id="IPR050584">
    <property type="entry name" value="Cholesterol_7-desaturase"/>
</dbReference>
<dbReference type="PANTHER" id="PTHR21266">
    <property type="entry name" value="IRON-SULFUR DOMAIN CONTAINING PROTEIN"/>
    <property type="match status" value="1"/>
</dbReference>
<dbReference type="EMBL" id="BRXU01000004">
    <property type="protein sequence ID" value="GLC51287.1"/>
    <property type="molecule type" value="Genomic_DNA"/>
</dbReference>
<feature type="compositionally biased region" description="Low complexity" evidence="10">
    <location>
        <begin position="66"/>
        <end position="86"/>
    </location>
</feature>
<evidence type="ECO:0000256" key="5">
    <source>
        <dbReference type="ARBA" id="ARBA00022989"/>
    </source>
</evidence>
<dbReference type="Pfam" id="PF00355">
    <property type="entry name" value="Rieske"/>
    <property type="match status" value="1"/>
</dbReference>
<feature type="region of interest" description="Disordered" evidence="10">
    <location>
        <begin position="61"/>
        <end position="87"/>
    </location>
</feature>
<keyword evidence="4" id="KW-0479">Metal-binding</keyword>
<keyword evidence="6" id="KW-0560">Oxidoreductase</keyword>
<evidence type="ECO:0000256" key="1">
    <source>
        <dbReference type="ARBA" id="ARBA00004370"/>
    </source>
</evidence>
<keyword evidence="7" id="KW-0408">Iron</keyword>
<comment type="caution">
    <text evidence="13">The sequence shown here is derived from an EMBL/GenBank/DDBJ whole genome shotgun (WGS) entry which is preliminary data.</text>
</comment>
<protein>
    <recommendedName>
        <fullName evidence="12">Rieske domain-containing protein</fullName>
    </recommendedName>
</protein>
<dbReference type="InterPro" id="IPR036922">
    <property type="entry name" value="Rieske_2Fe-2S_sf"/>
</dbReference>
<keyword evidence="14" id="KW-1185">Reference proteome</keyword>
<dbReference type="InterPro" id="IPR017941">
    <property type="entry name" value="Rieske_2Fe-2S"/>
</dbReference>
<keyword evidence="9 11" id="KW-0472">Membrane</keyword>
<dbReference type="Gene3D" id="2.102.10.10">
    <property type="entry name" value="Rieske [2Fe-2S] iron-sulphur domain"/>
    <property type="match status" value="1"/>
</dbReference>
<feature type="compositionally biased region" description="Pro residues" evidence="10">
    <location>
        <begin position="363"/>
        <end position="378"/>
    </location>
</feature>